<evidence type="ECO:0000313" key="1">
    <source>
        <dbReference type="EMBL" id="KND88004.1"/>
    </source>
</evidence>
<proteinExistence type="predicted"/>
<dbReference type="EMBL" id="LFRF01000030">
    <property type="protein sequence ID" value="KND88004.1"/>
    <property type="molecule type" value="Genomic_DNA"/>
</dbReference>
<dbReference type="AlphaFoldDB" id="A0A0L0N1V1"/>
<accession>A0A0L0N1V1</accession>
<organism evidence="1 2">
    <name type="scientific">Tolypocladium ophioglossoides (strain CBS 100239)</name>
    <name type="common">Snaketongue truffleclub</name>
    <name type="synonym">Elaphocordyceps ophioglossoides</name>
    <dbReference type="NCBI Taxonomy" id="1163406"/>
    <lineage>
        <taxon>Eukaryota</taxon>
        <taxon>Fungi</taxon>
        <taxon>Dikarya</taxon>
        <taxon>Ascomycota</taxon>
        <taxon>Pezizomycotina</taxon>
        <taxon>Sordariomycetes</taxon>
        <taxon>Hypocreomycetidae</taxon>
        <taxon>Hypocreales</taxon>
        <taxon>Ophiocordycipitaceae</taxon>
        <taxon>Tolypocladium</taxon>
    </lineage>
</organism>
<reference evidence="1 2" key="1">
    <citation type="journal article" date="2015" name="BMC Genomics">
        <title>The genome of the truffle-parasite Tolypocladium ophioglossoides and the evolution of antifungal peptaibiotics.</title>
        <authorList>
            <person name="Quandt C.A."/>
            <person name="Bushley K.E."/>
            <person name="Spatafora J.W."/>
        </authorList>
    </citation>
    <scope>NUCLEOTIDE SEQUENCE [LARGE SCALE GENOMIC DNA]</scope>
    <source>
        <strain evidence="1 2">CBS 100239</strain>
    </source>
</reference>
<dbReference type="Proteomes" id="UP000036947">
    <property type="component" value="Unassembled WGS sequence"/>
</dbReference>
<name>A0A0L0N1V1_TOLOC</name>
<comment type="caution">
    <text evidence="1">The sequence shown here is derived from an EMBL/GenBank/DDBJ whole genome shotgun (WGS) entry which is preliminary data.</text>
</comment>
<evidence type="ECO:0000313" key="2">
    <source>
        <dbReference type="Proteomes" id="UP000036947"/>
    </source>
</evidence>
<keyword evidence="2" id="KW-1185">Reference proteome</keyword>
<gene>
    <name evidence="1" type="ORF">TOPH_07383</name>
</gene>
<sequence>MLPYVSLFVKSTVCSLPVVQLLDNSLLACTHPFPDAQGIGYCVYSDNPTPSAASLSRRGGTSNIKAVTQSSTQGFMIPKA</sequence>
<protein>
    <submittedName>
        <fullName evidence="1">Uncharacterized protein</fullName>
    </submittedName>
</protein>